<dbReference type="SMART" id="SM00304">
    <property type="entry name" value="HAMP"/>
    <property type="match status" value="1"/>
</dbReference>
<evidence type="ECO:0000256" key="9">
    <source>
        <dbReference type="PROSITE-ProRule" id="PRU00284"/>
    </source>
</evidence>
<sequence length="670" mass="72567">MVKSLKTKIALFYLPLFTAACLGISYLIYRVSALTIESEAKNSIANIAYQGAKTVKSRIDDELNTLETLASLPLIYDTDIPVEEKLALLSKEVEHRGHIRMGIVNTAGKMIATDGTITDISDRVHFIKPMSGERVVSDPIISKNNGSIILAFGVPIKENGKIVGVLVAVRSGETLSNVVDDITFGQSGRAFMINDKGTVIAHNNKDLVLNMYNAVEESKSDPSLASLVQLVERMLAGERGSMSYTYEGEKNIAGFAPVEGTNWYLAVVAPENEVLAGLSRIQSYTPFVLVIYLLVGIVLTYVIASGITKPIVRASKLLSITASGDFTQQIPDKDLNRKDEIGLLNKSIDKMQNSIRELVNGVINEAVNVSETVAATTRNMEELNSDIEEVSATTEELFAGMEETAASTQEINATTSEIESAIDSLASKAQDGAITAGEISKRANKIKANTIESHKTATEIYTNTNNRLKNAIEQSKAVEQISVLTDAILEITSRTNLLALNASIEAARAGEAGKGFAVVADEIRTLAENSKKAVNEIQKVTQNVILSVENLIQSSQEVLDFIDKTVISDYEEMLKISEQYDNDAELVNNIVTEISATAEQLAASIQNMSKAVEKITMATNDGATGTSNIAQKTSKIVEKANEVINNCLSSKNSAQKLTELVSQFKVYCTR</sequence>
<evidence type="ECO:0000313" key="14">
    <source>
        <dbReference type="Proteomes" id="UP000092971"/>
    </source>
</evidence>
<dbReference type="InterPro" id="IPR003660">
    <property type="entry name" value="HAMP_dom"/>
</dbReference>
<dbReference type="InterPro" id="IPR033479">
    <property type="entry name" value="dCache_1"/>
</dbReference>
<dbReference type="CDD" id="cd06225">
    <property type="entry name" value="HAMP"/>
    <property type="match status" value="1"/>
</dbReference>
<keyword evidence="4 10" id="KW-0812">Transmembrane</keyword>
<organism evidence="13 14">
    <name type="scientific">Thermoclostridium stercorarium subsp. thermolacticum DSM 2910</name>
    <dbReference type="NCBI Taxonomy" id="1121336"/>
    <lineage>
        <taxon>Bacteria</taxon>
        <taxon>Bacillati</taxon>
        <taxon>Bacillota</taxon>
        <taxon>Clostridia</taxon>
        <taxon>Eubacteriales</taxon>
        <taxon>Oscillospiraceae</taxon>
        <taxon>Thermoclostridium</taxon>
    </lineage>
</organism>
<feature type="domain" description="HAMP" evidence="12">
    <location>
        <begin position="305"/>
        <end position="360"/>
    </location>
</feature>
<evidence type="ECO:0000256" key="5">
    <source>
        <dbReference type="ARBA" id="ARBA00022989"/>
    </source>
</evidence>
<dbReference type="PRINTS" id="PR00260">
    <property type="entry name" value="CHEMTRNSDUCR"/>
</dbReference>
<gene>
    <name evidence="13" type="ORF">CSTERTH_08790</name>
</gene>
<dbReference type="EMBL" id="CP014672">
    <property type="protein sequence ID" value="ANX00039.1"/>
    <property type="molecule type" value="Genomic_DNA"/>
</dbReference>
<dbReference type="RefSeq" id="WP_015359483.1">
    <property type="nucleotide sequence ID" value="NZ_CP014672.1"/>
</dbReference>
<dbReference type="Proteomes" id="UP000092971">
    <property type="component" value="Chromosome"/>
</dbReference>
<dbReference type="GO" id="GO:0005886">
    <property type="term" value="C:plasma membrane"/>
    <property type="evidence" value="ECO:0007669"/>
    <property type="project" value="UniProtKB-SubCell"/>
</dbReference>
<feature type="transmembrane region" description="Helical" evidence="10">
    <location>
        <begin position="284"/>
        <end position="304"/>
    </location>
</feature>
<evidence type="ECO:0000259" key="11">
    <source>
        <dbReference type="PROSITE" id="PS50111"/>
    </source>
</evidence>
<evidence type="ECO:0000256" key="1">
    <source>
        <dbReference type="ARBA" id="ARBA00004651"/>
    </source>
</evidence>
<dbReference type="PROSITE" id="PS50885">
    <property type="entry name" value="HAMP"/>
    <property type="match status" value="1"/>
</dbReference>
<keyword evidence="3" id="KW-0145">Chemotaxis</keyword>
<dbReference type="PANTHER" id="PTHR32089">
    <property type="entry name" value="METHYL-ACCEPTING CHEMOTAXIS PROTEIN MCPB"/>
    <property type="match status" value="1"/>
</dbReference>
<dbReference type="GO" id="GO:0004888">
    <property type="term" value="F:transmembrane signaling receptor activity"/>
    <property type="evidence" value="ECO:0007669"/>
    <property type="project" value="InterPro"/>
</dbReference>
<comment type="similarity">
    <text evidence="8">Belongs to the methyl-accepting chemotaxis (MCP) protein family.</text>
</comment>
<keyword evidence="5 10" id="KW-1133">Transmembrane helix</keyword>
<dbReference type="OrthoDB" id="9814363at2"/>
<evidence type="ECO:0000259" key="12">
    <source>
        <dbReference type="PROSITE" id="PS50885"/>
    </source>
</evidence>
<dbReference type="PANTHER" id="PTHR32089:SF112">
    <property type="entry name" value="LYSOZYME-LIKE PROTEIN-RELATED"/>
    <property type="match status" value="1"/>
</dbReference>
<dbReference type="Pfam" id="PF00672">
    <property type="entry name" value="HAMP"/>
    <property type="match status" value="1"/>
</dbReference>
<feature type="domain" description="Methyl-accepting transducer" evidence="11">
    <location>
        <begin position="372"/>
        <end position="616"/>
    </location>
</feature>
<name>A0A1B1YGY6_THEST</name>
<dbReference type="InterPro" id="IPR004090">
    <property type="entry name" value="Chemotax_Me-accpt_rcpt"/>
</dbReference>
<evidence type="ECO:0000256" key="8">
    <source>
        <dbReference type="ARBA" id="ARBA00029447"/>
    </source>
</evidence>
<dbReference type="PROSITE" id="PS51257">
    <property type="entry name" value="PROKAR_LIPOPROTEIN"/>
    <property type="match status" value="1"/>
</dbReference>
<evidence type="ECO:0000256" key="3">
    <source>
        <dbReference type="ARBA" id="ARBA00022500"/>
    </source>
</evidence>
<dbReference type="InterPro" id="IPR004089">
    <property type="entry name" value="MCPsignal_dom"/>
</dbReference>
<dbReference type="SMART" id="SM00283">
    <property type="entry name" value="MA"/>
    <property type="match status" value="1"/>
</dbReference>
<dbReference type="AlphaFoldDB" id="A0A1B1YGY6"/>
<dbReference type="Pfam" id="PF02743">
    <property type="entry name" value="dCache_1"/>
    <property type="match status" value="1"/>
</dbReference>
<accession>A0A1B1YGY6</accession>
<dbReference type="CDD" id="cd12914">
    <property type="entry name" value="PDC1_DGC_like"/>
    <property type="match status" value="1"/>
</dbReference>
<evidence type="ECO:0000313" key="13">
    <source>
        <dbReference type="EMBL" id="ANX00039.1"/>
    </source>
</evidence>
<proteinExistence type="inferred from homology"/>
<dbReference type="Pfam" id="PF00015">
    <property type="entry name" value="MCPsignal"/>
    <property type="match status" value="1"/>
</dbReference>
<dbReference type="Gene3D" id="3.30.450.20">
    <property type="entry name" value="PAS domain"/>
    <property type="match status" value="1"/>
</dbReference>
<comment type="subcellular location">
    <subcellularLocation>
        <location evidence="1">Cell membrane</location>
        <topology evidence="1">Multi-pass membrane protein</topology>
    </subcellularLocation>
</comment>
<evidence type="ECO:0000256" key="4">
    <source>
        <dbReference type="ARBA" id="ARBA00022692"/>
    </source>
</evidence>
<keyword evidence="6 10" id="KW-0472">Membrane</keyword>
<dbReference type="GO" id="GO:0006935">
    <property type="term" value="P:chemotaxis"/>
    <property type="evidence" value="ECO:0007669"/>
    <property type="project" value="UniProtKB-KW"/>
</dbReference>
<dbReference type="PROSITE" id="PS50111">
    <property type="entry name" value="CHEMOTAXIS_TRANSDUC_2"/>
    <property type="match status" value="1"/>
</dbReference>
<keyword evidence="2" id="KW-1003">Cell membrane</keyword>
<dbReference type="Gene3D" id="1.10.287.950">
    <property type="entry name" value="Methyl-accepting chemotaxis protein"/>
    <property type="match status" value="1"/>
</dbReference>
<evidence type="ECO:0000256" key="7">
    <source>
        <dbReference type="ARBA" id="ARBA00023224"/>
    </source>
</evidence>
<keyword evidence="7 9" id="KW-0807">Transducer</keyword>
<protein>
    <submittedName>
        <fullName evidence="13">Chemotaxis protein</fullName>
    </submittedName>
</protein>
<evidence type="ECO:0000256" key="10">
    <source>
        <dbReference type="SAM" id="Phobius"/>
    </source>
</evidence>
<dbReference type="CDD" id="cd12912">
    <property type="entry name" value="PDC2_MCP_like"/>
    <property type="match status" value="1"/>
</dbReference>
<feature type="transmembrane region" description="Helical" evidence="10">
    <location>
        <begin position="12"/>
        <end position="29"/>
    </location>
</feature>
<evidence type="ECO:0000256" key="2">
    <source>
        <dbReference type="ARBA" id="ARBA00022475"/>
    </source>
</evidence>
<dbReference type="GO" id="GO:0007165">
    <property type="term" value="P:signal transduction"/>
    <property type="evidence" value="ECO:0007669"/>
    <property type="project" value="UniProtKB-KW"/>
</dbReference>
<dbReference type="SUPFAM" id="SSF58104">
    <property type="entry name" value="Methyl-accepting chemotaxis protein (MCP) signaling domain"/>
    <property type="match status" value="1"/>
</dbReference>
<evidence type="ECO:0000256" key="6">
    <source>
        <dbReference type="ARBA" id="ARBA00023136"/>
    </source>
</evidence>
<reference evidence="13 14" key="1">
    <citation type="submission" date="2016-02" db="EMBL/GenBank/DDBJ databases">
        <title>Comparison of Clostridium stercorarium subspecies using comparative genomics and transcriptomics.</title>
        <authorList>
            <person name="Schellenberg J."/>
            <person name="Thallinger G."/>
            <person name="Levin D.B."/>
            <person name="Zhang X."/>
            <person name="Alvare G."/>
            <person name="Fristensky B."/>
            <person name="Sparling R."/>
        </authorList>
    </citation>
    <scope>NUCLEOTIDE SEQUENCE [LARGE SCALE GENOMIC DNA]</scope>
    <source>
        <strain evidence="13 14">DSM 2910</strain>
    </source>
</reference>